<accession>A0A9P9DD78</accession>
<dbReference type="SUPFAM" id="SSF50978">
    <property type="entry name" value="WD40 repeat-like"/>
    <property type="match status" value="1"/>
</dbReference>
<dbReference type="PANTHER" id="PTHR22846:SF2">
    <property type="entry name" value="F-BOX-LIKE_WD REPEAT-CONTAINING PROTEIN EBI"/>
    <property type="match status" value="1"/>
</dbReference>
<dbReference type="GO" id="GO:0006357">
    <property type="term" value="P:regulation of transcription by RNA polymerase II"/>
    <property type="evidence" value="ECO:0007669"/>
    <property type="project" value="TreeGrafter"/>
</dbReference>
<dbReference type="Gene3D" id="2.130.10.10">
    <property type="entry name" value="YVTN repeat-like/Quinoprotein amine dehydrogenase"/>
    <property type="match status" value="1"/>
</dbReference>
<dbReference type="SMART" id="SM00320">
    <property type="entry name" value="WD40"/>
    <property type="match status" value="3"/>
</dbReference>
<dbReference type="InterPro" id="IPR001680">
    <property type="entry name" value="WD40_rpt"/>
</dbReference>
<evidence type="ECO:0000256" key="2">
    <source>
        <dbReference type="ARBA" id="ARBA00022574"/>
    </source>
</evidence>
<proteinExistence type="predicted"/>
<sequence>MLSSNVLNYLVWRYLQEAGYGNAALQLSRCWNRDPESLPFAKNVSQHTLINLLQDGLWFDKLQAEAGNGQHRYNFGRDHGRPYSVPNGTLLTLDKGIPAHELAEAASTVVQQEPPPRKVPGKKKKGKVNGIDSRMHHQVNGDAMDVDQNGNTNVTNSVRAESEAVVSDADSPTVAEIPISTLSIGQSTEIQTEVVTDLVPETLFSCSVKDPDRLVTETLWGPPEMPVFITAGKSLLRFHLISKGFPADSSSPSSSDPELPLNNYSVTALCWNSQCEVIISAQEEIPNELGEINKTHRLFKLIDGGSTSQDISTSAGLVTTLRWNDPKQVLLATASDGQQGSIKLWKSPGNSQEPTWSSFTESAIYEAVWISETSFIVCGIAMLRIYEIGENLTVQHSIETQVTWEKVKYEPRSNIIATIGVDGQTCYLGILNLSDPTNLHLHEYPDPYLTDVNFRPAPSTMDTSPPTDPLDAPPPVQLATCATSGIIRVWDANRPFNSIKRLPTVDESQAHSVAFSPDGSLLAAAGPDSVTVWDIDRRDMPLATWRAQDISDDSWDATVDGETTIGWDPDGSKLSIVLGNQVAIIPVPR</sequence>
<dbReference type="EMBL" id="JAGMWT010000014">
    <property type="protein sequence ID" value="KAH7117103.1"/>
    <property type="molecule type" value="Genomic_DNA"/>
</dbReference>
<keyword evidence="3" id="KW-0677">Repeat</keyword>
<dbReference type="Proteomes" id="UP000700596">
    <property type="component" value="Unassembled WGS sequence"/>
</dbReference>
<name>A0A9P9DD78_9PLEO</name>
<feature type="region of interest" description="Disordered" evidence="5">
    <location>
        <begin position="106"/>
        <end position="129"/>
    </location>
</feature>
<dbReference type="GO" id="GO:0003714">
    <property type="term" value="F:transcription corepressor activity"/>
    <property type="evidence" value="ECO:0007669"/>
    <property type="project" value="InterPro"/>
</dbReference>
<keyword evidence="7" id="KW-1185">Reference proteome</keyword>
<evidence type="ECO:0000313" key="7">
    <source>
        <dbReference type="Proteomes" id="UP000700596"/>
    </source>
</evidence>
<dbReference type="GO" id="GO:0034967">
    <property type="term" value="C:Set3 complex"/>
    <property type="evidence" value="ECO:0007669"/>
    <property type="project" value="TreeGrafter"/>
</dbReference>
<keyword evidence="4" id="KW-0539">Nucleus</keyword>
<comment type="subcellular location">
    <subcellularLocation>
        <location evidence="1">Nucleus</location>
    </subcellularLocation>
</comment>
<protein>
    <submittedName>
        <fullName evidence="6">WD40-repeat-containing domain protein</fullName>
    </submittedName>
</protein>
<dbReference type="InterPro" id="IPR045183">
    <property type="entry name" value="Ebi-like"/>
</dbReference>
<dbReference type="PANTHER" id="PTHR22846">
    <property type="entry name" value="WD40 REPEAT PROTEIN"/>
    <property type="match status" value="1"/>
</dbReference>
<comment type="caution">
    <text evidence="6">The sequence shown here is derived from an EMBL/GenBank/DDBJ whole genome shotgun (WGS) entry which is preliminary data.</text>
</comment>
<organism evidence="6 7">
    <name type="scientific">Dendryphion nanum</name>
    <dbReference type="NCBI Taxonomy" id="256645"/>
    <lineage>
        <taxon>Eukaryota</taxon>
        <taxon>Fungi</taxon>
        <taxon>Dikarya</taxon>
        <taxon>Ascomycota</taxon>
        <taxon>Pezizomycotina</taxon>
        <taxon>Dothideomycetes</taxon>
        <taxon>Pleosporomycetidae</taxon>
        <taxon>Pleosporales</taxon>
        <taxon>Torulaceae</taxon>
        <taxon>Dendryphion</taxon>
    </lineage>
</organism>
<dbReference type="InterPro" id="IPR006594">
    <property type="entry name" value="LisH"/>
</dbReference>
<dbReference type="InterPro" id="IPR015943">
    <property type="entry name" value="WD40/YVTN_repeat-like_dom_sf"/>
</dbReference>
<dbReference type="Pfam" id="PF00400">
    <property type="entry name" value="WD40"/>
    <property type="match status" value="1"/>
</dbReference>
<evidence type="ECO:0000256" key="5">
    <source>
        <dbReference type="SAM" id="MobiDB-lite"/>
    </source>
</evidence>
<gene>
    <name evidence="6" type="ORF">B0J11DRAFT_510107</name>
</gene>
<evidence type="ECO:0000256" key="4">
    <source>
        <dbReference type="ARBA" id="ARBA00023242"/>
    </source>
</evidence>
<dbReference type="Gene3D" id="1.20.960.30">
    <property type="match status" value="1"/>
</dbReference>
<evidence type="ECO:0000313" key="6">
    <source>
        <dbReference type="EMBL" id="KAH7117103.1"/>
    </source>
</evidence>
<dbReference type="OrthoDB" id="1367865at2759"/>
<dbReference type="AlphaFoldDB" id="A0A9P9DD78"/>
<dbReference type="Pfam" id="PF08513">
    <property type="entry name" value="LisH"/>
    <property type="match status" value="1"/>
</dbReference>
<dbReference type="InterPro" id="IPR036322">
    <property type="entry name" value="WD40_repeat_dom_sf"/>
</dbReference>
<evidence type="ECO:0000256" key="1">
    <source>
        <dbReference type="ARBA" id="ARBA00004123"/>
    </source>
</evidence>
<reference evidence="6" key="1">
    <citation type="journal article" date="2021" name="Nat. Commun.">
        <title>Genetic determinants of endophytism in the Arabidopsis root mycobiome.</title>
        <authorList>
            <person name="Mesny F."/>
            <person name="Miyauchi S."/>
            <person name="Thiergart T."/>
            <person name="Pickel B."/>
            <person name="Atanasova L."/>
            <person name="Karlsson M."/>
            <person name="Huettel B."/>
            <person name="Barry K.W."/>
            <person name="Haridas S."/>
            <person name="Chen C."/>
            <person name="Bauer D."/>
            <person name="Andreopoulos W."/>
            <person name="Pangilinan J."/>
            <person name="LaButti K."/>
            <person name="Riley R."/>
            <person name="Lipzen A."/>
            <person name="Clum A."/>
            <person name="Drula E."/>
            <person name="Henrissat B."/>
            <person name="Kohler A."/>
            <person name="Grigoriev I.V."/>
            <person name="Martin F.M."/>
            <person name="Hacquard S."/>
        </authorList>
    </citation>
    <scope>NUCLEOTIDE SEQUENCE</scope>
    <source>
        <strain evidence="6">MPI-CAGE-CH-0243</strain>
    </source>
</reference>
<keyword evidence="2" id="KW-0853">WD repeat</keyword>
<evidence type="ECO:0000256" key="3">
    <source>
        <dbReference type="ARBA" id="ARBA00022737"/>
    </source>
</evidence>